<dbReference type="Proteomes" id="UP001154240">
    <property type="component" value="Unassembled WGS sequence"/>
</dbReference>
<dbReference type="SUPFAM" id="SSF55166">
    <property type="entry name" value="Hedgehog/DD-peptidase"/>
    <property type="match status" value="1"/>
</dbReference>
<keyword evidence="2" id="KW-1185">Reference proteome</keyword>
<dbReference type="AlphaFoldDB" id="A0A9X4MG98"/>
<protein>
    <submittedName>
        <fullName evidence="1">M15 family metallopeptidase</fullName>
    </submittedName>
</protein>
<name>A0A9X4MG98_9BACT</name>
<reference evidence="1" key="1">
    <citation type="journal article" date="2022" name="bioRxiv">
        <title>Thiovibrio frasassiensisgen. nov., sp. nov., an autotrophic, elemental sulfur disproportionating bacterium isolated from sulfidic karst sediment, and proposal of Thiovibrionaceae fam. nov.</title>
        <authorList>
            <person name="Aronson H."/>
            <person name="Thomas C."/>
            <person name="Bhattacharyya M."/>
            <person name="Eckstein S."/>
            <person name="Jensen S."/>
            <person name="Barco R."/>
            <person name="Macalady J."/>
            <person name="Amend J."/>
        </authorList>
    </citation>
    <scope>NUCLEOTIDE SEQUENCE</scope>
    <source>
        <strain evidence="1">RS19-109</strain>
    </source>
</reference>
<proteinExistence type="predicted"/>
<sequence length="273" mass="30842">MKVSELRLIQKRLAEDALYFGQIDGKRGPKTDKALALALALRSAELPEQWQGWSQARWAVAYLQLLCHDRNIDAGKIDGLYGPQTESAARSLRILNATGSLPRGFGDIVPLRANPHQFPMEGEDGLSDFYGKPCAVRLVQVQCPWTLRLDWDLTNTTRTISIHEKLSDSLARILQKAYAVYGLEGLKNHGLDRYGGSFNCRKKRGSVSAWSTHAWGIAIDWYPSMNKLAWGSNKATLAHPDLDPWWGIWEQEGWLSLGRCEDRDWMHVQAAKR</sequence>
<evidence type="ECO:0000313" key="1">
    <source>
        <dbReference type="EMBL" id="MDG4475796.1"/>
    </source>
</evidence>
<reference evidence="1" key="2">
    <citation type="submission" date="2022-10" db="EMBL/GenBank/DDBJ databases">
        <authorList>
            <person name="Aronson H.S."/>
        </authorList>
    </citation>
    <scope>NUCLEOTIDE SEQUENCE</scope>
    <source>
        <strain evidence="1">RS19-109</strain>
    </source>
</reference>
<evidence type="ECO:0000313" key="2">
    <source>
        <dbReference type="Proteomes" id="UP001154240"/>
    </source>
</evidence>
<organism evidence="1 2">
    <name type="scientific">Thiovibrio frasassiensis</name>
    <dbReference type="NCBI Taxonomy" id="2984131"/>
    <lineage>
        <taxon>Bacteria</taxon>
        <taxon>Pseudomonadati</taxon>
        <taxon>Thermodesulfobacteriota</taxon>
        <taxon>Desulfobulbia</taxon>
        <taxon>Desulfobulbales</taxon>
        <taxon>Thiovibrionaceae</taxon>
        <taxon>Thiovibrio</taxon>
    </lineage>
</organism>
<gene>
    <name evidence="1" type="ORF">OLX77_06450</name>
</gene>
<dbReference type="InterPro" id="IPR009045">
    <property type="entry name" value="Zn_M74/Hedgehog-like"/>
</dbReference>
<accession>A0A9X4MG98</accession>
<dbReference type="RefSeq" id="WP_307632771.1">
    <property type="nucleotide sequence ID" value="NZ_JAPHEH010000001.1"/>
</dbReference>
<dbReference type="EMBL" id="JAPHEH010000001">
    <property type="protein sequence ID" value="MDG4475796.1"/>
    <property type="molecule type" value="Genomic_DNA"/>
</dbReference>
<comment type="caution">
    <text evidence="1">The sequence shown here is derived from an EMBL/GenBank/DDBJ whole genome shotgun (WGS) entry which is preliminary data.</text>
</comment>